<reference evidence="1" key="1">
    <citation type="submission" date="2020-03" db="EMBL/GenBank/DDBJ databases">
        <title>The deep terrestrial virosphere.</title>
        <authorList>
            <person name="Holmfeldt K."/>
            <person name="Nilsson E."/>
            <person name="Simone D."/>
            <person name="Lopez-Fernandez M."/>
            <person name="Wu X."/>
            <person name="de Brujin I."/>
            <person name="Lundin D."/>
            <person name="Andersson A."/>
            <person name="Bertilsson S."/>
            <person name="Dopson M."/>
        </authorList>
    </citation>
    <scope>NUCLEOTIDE SEQUENCE</scope>
    <source>
        <strain evidence="1">MM415B00199</strain>
    </source>
</reference>
<gene>
    <name evidence="1" type="ORF">MM415B00199_0056</name>
</gene>
<dbReference type="EMBL" id="MT141573">
    <property type="protein sequence ID" value="QJA67601.1"/>
    <property type="molecule type" value="Genomic_DNA"/>
</dbReference>
<name>A0A6M3JF42_9ZZZZ</name>
<sequence length="51" mass="5633">MSIDIPEQQIKDCAIASTLALQRQWAKITVEDYDKKGTCEGKAKRKPGAPT</sequence>
<protein>
    <submittedName>
        <fullName evidence="1">Uncharacterized protein</fullName>
    </submittedName>
</protein>
<evidence type="ECO:0000313" key="1">
    <source>
        <dbReference type="EMBL" id="QJA67601.1"/>
    </source>
</evidence>
<dbReference type="AlphaFoldDB" id="A0A6M3JF42"/>
<proteinExistence type="predicted"/>
<accession>A0A6M3JF42</accession>
<organism evidence="1">
    <name type="scientific">viral metagenome</name>
    <dbReference type="NCBI Taxonomy" id="1070528"/>
    <lineage>
        <taxon>unclassified sequences</taxon>
        <taxon>metagenomes</taxon>
        <taxon>organismal metagenomes</taxon>
    </lineage>
</organism>